<reference evidence="10 11" key="1">
    <citation type="submission" date="2024-04" db="EMBL/GenBank/DDBJ databases">
        <title>Novel species of the genus Ideonella isolated from streams.</title>
        <authorList>
            <person name="Lu H."/>
        </authorList>
    </citation>
    <scope>NUCLEOTIDE SEQUENCE [LARGE SCALE GENOMIC DNA]</scope>
    <source>
        <strain evidence="10 11">BYS139W</strain>
    </source>
</reference>
<dbReference type="SFLD" id="SFLDG01386">
    <property type="entry name" value="main_SPASM_domain-containing"/>
    <property type="match status" value="1"/>
</dbReference>
<dbReference type="CDD" id="cd01335">
    <property type="entry name" value="Radical_SAM"/>
    <property type="match status" value="1"/>
</dbReference>
<comment type="cofactor">
    <cofactor evidence="1">
        <name>[4Fe-4S] cluster</name>
        <dbReference type="ChEBI" id="CHEBI:49883"/>
    </cofactor>
</comment>
<dbReference type="InterPro" id="IPR007197">
    <property type="entry name" value="rSAM"/>
</dbReference>
<dbReference type="InterPro" id="IPR023867">
    <property type="entry name" value="Sulphatase_maturase_rSAM"/>
</dbReference>
<dbReference type="RefSeq" id="WP_341374603.1">
    <property type="nucleotide sequence ID" value="NZ_JBBUTF010000011.1"/>
</dbReference>
<dbReference type="EMBL" id="JBBUTF010000011">
    <property type="protein sequence ID" value="MEK8026818.1"/>
    <property type="molecule type" value="Genomic_DNA"/>
</dbReference>
<dbReference type="SFLD" id="SFLDG01072">
    <property type="entry name" value="dehydrogenase_like"/>
    <property type="match status" value="1"/>
</dbReference>
<protein>
    <submittedName>
        <fullName evidence="10">Radical SAM protein</fullName>
    </submittedName>
</protein>
<dbReference type="InterPro" id="IPR000385">
    <property type="entry name" value="MoaA_NifB_PqqE_Fe-S-bd_CS"/>
</dbReference>
<proteinExistence type="inferred from homology"/>
<dbReference type="NCBIfam" id="TIGR04085">
    <property type="entry name" value="rSAM_more_4Fe4S"/>
    <property type="match status" value="1"/>
</dbReference>
<evidence type="ECO:0000256" key="8">
    <source>
        <dbReference type="SAM" id="MobiDB-lite"/>
    </source>
</evidence>
<evidence type="ECO:0000256" key="3">
    <source>
        <dbReference type="ARBA" id="ARBA00022691"/>
    </source>
</evidence>
<comment type="caution">
    <text evidence="10">The sequence shown here is derived from an EMBL/GenBank/DDBJ whole genome shotgun (WGS) entry which is preliminary data.</text>
</comment>
<organism evidence="10 11">
    <name type="scientific">Pseudaquabacterium rugosum</name>
    <dbReference type="NCBI Taxonomy" id="2984194"/>
    <lineage>
        <taxon>Bacteria</taxon>
        <taxon>Pseudomonadati</taxon>
        <taxon>Pseudomonadota</taxon>
        <taxon>Betaproteobacteria</taxon>
        <taxon>Burkholderiales</taxon>
        <taxon>Sphaerotilaceae</taxon>
        <taxon>Pseudaquabacterium</taxon>
    </lineage>
</organism>
<gene>
    <name evidence="10" type="ORF">AACH11_12680</name>
</gene>
<dbReference type="InterPro" id="IPR058240">
    <property type="entry name" value="rSAM_sf"/>
</dbReference>
<dbReference type="PROSITE" id="PS01305">
    <property type="entry name" value="MOAA_NIFB_PQQE"/>
    <property type="match status" value="1"/>
</dbReference>
<evidence type="ECO:0000256" key="2">
    <source>
        <dbReference type="ARBA" id="ARBA00022485"/>
    </source>
</evidence>
<keyword evidence="3" id="KW-0949">S-adenosyl-L-methionine</keyword>
<dbReference type="Pfam" id="PF04055">
    <property type="entry name" value="Radical_SAM"/>
    <property type="match status" value="1"/>
</dbReference>
<keyword evidence="11" id="KW-1185">Reference proteome</keyword>
<sequence>MSPRTLLMRDGSVRADIAPPATRSSEDARPDTMAARRWLQERLPHPLTADLLRRLDRFESLLGHAVAPGASVLPDAPGELLTWLPDEHQLQGLVWCRRFLDAVADADPALQALLQTCLLRAWQPFWALVTVPLATLFTADEIALLQAPRETRPLEPARLRLVAGQRSHYEGYLCVILKLTRLCNLRCVYCHDWSADPQSHAALPLVLRAVEQVLQLGKGVVDFVLHGGEPLMLGRRGLLRLLALQAHLALPGQRVHNHLQTNGTLIDDEWLALLQTFGIRASVSIDGPQALHDRSRPDALGRGSHARAMAGLRRLREHGLLSGVLMVVTPEVLDHGPAWLHERLCADGLLDVGLIPQRPAPGRTDGVDHQRFVGFLVDFARCARQAGAEGGSVVAVRELEAVRRLVAGRPSDFCELGGNCVGSFIAIEADGRVTHCDKYTGDADYEFGSLHADSLARLLTGPQAQAIARRAAASAPVPGACRHQALCQGGCPHERYVRGGDGARTCCGLAPLFDLYATTP</sequence>
<dbReference type="PANTHER" id="PTHR43273">
    <property type="entry name" value="ANAEROBIC SULFATASE-MATURATING ENZYME HOMOLOG ASLB-RELATED"/>
    <property type="match status" value="1"/>
</dbReference>
<dbReference type="InterPro" id="IPR013785">
    <property type="entry name" value="Aldolase_TIM"/>
</dbReference>
<evidence type="ECO:0000256" key="1">
    <source>
        <dbReference type="ARBA" id="ARBA00001966"/>
    </source>
</evidence>
<keyword evidence="4" id="KW-0479">Metal-binding</keyword>
<dbReference type="Gene3D" id="3.20.20.70">
    <property type="entry name" value="Aldolase class I"/>
    <property type="match status" value="1"/>
</dbReference>
<dbReference type="SUPFAM" id="SSF102114">
    <property type="entry name" value="Radical SAM enzymes"/>
    <property type="match status" value="1"/>
</dbReference>
<evidence type="ECO:0000313" key="11">
    <source>
        <dbReference type="Proteomes" id="UP001368500"/>
    </source>
</evidence>
<dbReference type="PROSITE" id="PS51918">
    <property type="entry name" value="RADICAL_SAM"/>
    <property type="match status" value="1"/>
</dbReference>
<keyword evidence="6" id="KW-0411">Iron-sulfur</keyword>
<evidence type="ECO:0000259" key="9">
    <source>
        <dbReference type="PROSITE" id="PS51918"/>
    </source>
</evidence>
<evidence type="ECO:0000256" key="6">
    <source>
        <dbReference type="ARBA" id="ARBA00023014"/>
    </source>
</evidence>
<evidence type="ECO:0000256" key="4">
    <source>
        <dbReference type="ARBA" id="ARBA00022723"/>
    </source>
</evidence>
<accession>A0ABU9BDY1</accession>
<dbReference type="Proteomes" id="UP001368500">
    <property type="component" value="Unassembled WGS sequence"/>
</dbReference>
<comment type="similarity">
    <text evidence="7">Belongs to the radical SAM superfamily. Anaerobic sulfatase-maturating enzyme family.</text>
</comment>
<evidence type="ECO:0000256" key="5">
    <source>
        <dbReference type="ARBA" id="ARBA00023004"/>
    </source>
</evidence>
<feature type="region of interest" description="Disordered" evidence="8">
    <location>
        <begin position="1"/>
        <end position="31"/>
    </location>
</feature>
<evidence type="ECO:0000313" key="10">
    <source>
        <dbReference type="EMBL" id="MEK8026818.1"/>
    </source>
</evidence>
<dbReference type="SFLD" id="SFLDG01067">
    <property type="entry name" value="SPASM/twitch_domain_containing"/>
    <property type="match status" value="1"/>
</dbReference>
<feature type="domain" description="Radical SAM core" evidence="9">
    <location>
        <begin position="169"/>
        <end position="386"/>
    </location>
</feature>
<keyword evidence="5" id="KW-0408">Iron</keyword>
<evidence type="ECO:0000256" key="7">
    <source>
        <dbReference type="ARBA" id="ARBA00023601"/>
    </source>
</evidence>
<keyword evidence="2" id="KW-0004">4Fe-4S</keyword>
<dbReference type="SFLD" id="SFLDS00029">
    <property type="entry name" value="Radical_SAM"/>
    <property type="match status" value="1"/>
</dbReference>
<dbReference type="InterPro" id="IPR023885">
    <property type="entry name" value="4Fe4S-binding_SPASM_dom"/>
</dbReference>
<dbReference type="PANTHER" id="PTHR43273:SF3">
    <property type="entry name" value="ANAEROBIC SULFATASE-MATURATING ENZYME HOMOLOG ASLB-RELATED"/>
    <property type="match status" value="1"/>
</dbReference>
<dbReference type="Pfam" id="PF13186">
    <property type="entry name" value="SPASM"/>
    <property type="match status" value="1"/>
</dbReference>
<name>A0ABU9BDY1_9BURK</name>